<dbReference type="GO" id="GO:0016743">
    <property type="term" value="F:carboxyl- or carbamoyltransferase activity"/>
    <property type="evidence" value="ECO:0007669"/>
    <property type="project" value="UniProtKB-UniRule"/>
</dbReference>
<dbReference type="InterPro" id="IPR051060">
    <property type="entry name" value="Carbamoyltrans_HypF-like"/>
</dbReference>
<dbReference type="GO" id="GO:0003998">
    <property type="term" value="F:acylphosphatase activity"/>
    <property type="evidence" value="ECO:0007669"/>
    <property type="project" value="UniProtKB-EC"/>
</dbReference>
<dbReference type="Gene3D" id="3.30.420.360">
    <property type="match status" value="1"/>
</dbReference>
<feature type="domain" description="YrdC-like" evidence="11">
    <location>
        <begin position="212"/>
        <end position="398"/>
    </location>
</feature>
<evidence type="ECO:0000313" key="12">
    <source>
        <dbReference type="EMBL" id="KPH55347.1"/>
    </source>
</evidence>
<evidence type="ECO:0000256" key="8">
    <source>
        <dbReference type="PIRNR" id="PIRNR006256"/>
    </source>
</evidence>
<dbReference type="PROSITE" id="PS51160">
    <property type="entry name" value="ACYLPHOSPHATASE_3"/>
    <property type="match status" value="1"/>
</dbReference>
<dbReference type="Gene3D" id="3.30.110.120">
    <property type="match status" value="1"/>
</dbReference>
<evidence type="ECO:0000259" key="10">
    <source>
        <dbReference type="PROSITE" id="PS51160"/>
    </source>
</evidence>
<dbReference type="SUPFAM" id="SSF54975">
    <property type="entry name" value="Acylphosphatase/BLUF domain-like"/>
    <property type="match status" value="1"/>
</dbReference>
<dbReference type="GO" id="GO:0003725">
    <property type="term" value="F:double-stranded RNA binding"/>
    <property type="evidence" value="ECO:0007669"/>
    <property type="project" value="InterPro"/>
</dbReference>
<evidence type="ECO:0000256" key="7">
    <source>
        <dbReference type="ARBA" id="ARBA00048220"/>
    </source>
</evidence>
<evidence type="ECO:0000256" key="2">
    <source>
        <dbReference type="ARBA" id="ARBA00008097"/>
    </source>
</evidence>
<keyword evidence="3" id="KW-0436">Ligase</keyword>
<dbReference type="InterPro" id="IPR017945">
    <property type="entry name" value="DHBP_synth_RibB-like_a/b_dom"/>
</dbReference>
<dbReference type="InterPro" id="IPR006070">
    <property type="entry name" value="Sua5-like_dom"/>
</dbReference>
<dbReference type="InterPro" id="IPR011125">
    <property type="entry name" value="Znf_HypF"/>
</dbReference>
<dbReference type="Gene3D" id="3.30.420.40">
    <property type="match status" value="1"/>
</dbReference>
<dbReference type="InterPro" id="IPR055128">
    <property type="entry name" value="HypF_C_2"/>
</dbReference>
<accession>A0A0N1EHN0</accession>
<dbReference type="GO" id="GO:0051604">
    <property type="term" value="P:protein maturation"/>
    <property type="evidence" value="ECO:0007669"/>
    <property type="project" value="TreeGrafter"/>
</dbReference>
<dbReference type="Pfam" id="PF07503">
    <property type="entry name" value="zf-HYPF"/>
    <property type="match status" value="2"/>
</dbReference>
<evidence type="ECO:0000259" key="11">
    <source>
        <dbReference type="PROSITE" id="PS51163"/>
    </source>
</evidence>
<dbReference type="PROSITE" id="PS51163">
    <property type="entry name" value="YRDC"/>
    <property type="match status" value="1"/>
</dbReference>
<dbReference type="InterPro" id="IPR036046">
    <property type="entry name" value="Acylphosphatase-like_dom_sf"/>
</dbReference>
<comment type="caution">
    <text evidence="12">The sequence shown here is derived from an EMBL/GenBank/DDBJ whole genome shotgun (WGS) entry which is preliminary data.</text>
</comment>
<dbReference type="UniPathway" id="UPA00335"/>
<keyword evidence="9" id="KW-0378">Hydrolase</keyword>
<evidence type="ECO:0000256" key="3">
    <source>
        <dbReference type="ARBA" id="ARBA00022598"/>
    </source>
</evidence>
<keyword evidence="6" id="KW-0862">Zinc</keyword>
<dbReference type="InterPro" id="IPR041440">
    <property type="entry name" value="HypF_C"/>
</dbReference>
<dbReference type="EC" id="6.2.-.-" evidence="8"/>
<evidence type="ECO:0000256" key="6">
    <source>
        <dbReference type="ARBA" id="ARBA00022833"/>
    </source>
</evidence>
<keyword evidence="5" id="KW-0863">Zinc-finger</keyword>
<dbReference type="AlphaFoldDB" id="A0A0N1EHN0"/>
<dbReference type="EMBL" id="JNOC01000044">
    <property type="protein sequence ID" value="KPH55347.1"/>
    <property type="molecule type" value="Genomic_DNA"/>
</dbReference>
<name>A0A0N1EHN0_9HELI</name>
<dbReference type="PIRSF" id="PIRSF006256">
    <property type="entry name" value="CMPcnvr_hdrg_mat"/>
    <property type="match status" value="1"/>
</dbReference>
<dbReference type="STRING" id="35818.HPU229336_03220"/>
<evidence type="ECO:0000313" key="13">
    <source>
        <dbReference type="Proteomes" id="UP000037997"/>
    </source>
</evidence>
<dbReference type="Proteomes" id="UP000037997">
    <property type="component" value="Unassembled WGS sequence"/>
</dbReference>
<sequence length="770" mass="87539">MQTYILNLTGTIQGVGFRPFVYKIATKYFLKGYVLNNNQGVKILIQGNQESIQNFLKELKNPPSAAKITSITKKKIPNKKIFSNFEIQKSQTHSIKTATIPADLALCQECINELFNPKDRRFLYPFISCTNCGGRYSLIHSLPYDRQNTAMANFKMCEICQQEYTNSNSRRFHSEINCCPNCGPQVFFTTHLNYNDKPLLDSQIIPFLKTTPNPIKNAITALKNGKILALKGIGGYALICDATNQESIQILRDRKNRPKKPFAIMCKDLKMAISFASLNKKEKDLLTSQIAPIVLSYAKTKTKLPLHLIAPNLATLGIILPYAPLHYLIFNEIEFPLIFTSANISGEPIIKDFYTITQKLQGICDGVLLYNRDIFNPIDDSLIRILNKKTQILRRARGYLSDIPFSAPHTQKNFIALGAQQKSTFCLKFHNKLLLSPHLGDLNNLESFLNFKQNLNLFTQQYQAKIDTFCADLHPNYAYKELLPSKNTHFIQHHFAHLLSNIAENRISSEVLGVIFDGTGYGLDGNIWGGEFLFYNPKKPLTFQRIASFAPFYLLGGEVAIKDIRRLGIEALFVAFKEHYKTLKLPLLESLKKDYGKDILTFFYKQHQNTQNYTCNSVGRIFDMVASLCNLTQKTSYEGEGGMLLESLAYKAQKNKIQAISYSFAIKKNIILWDTMIQEIYYDLQNHIPIENIALNFHFTLANIIKHIANQYETIALSGGCFQNAVLTQLTLQILKNKKVFLNQEIPCNDGGISFGQAYYMQLKTSKESC</sequence>
<comment type="catalytic activity">
    <reaction evidence="9">
        <text>an acyl phosphate + H2O = a carboxylate + phosphate + H(+)</text>
        <dbReference type="Rhea" id="RHEA:14965"/>
        <dbReference type="ChEBI" id="CHEBI:15377"/>
        <dbReference type="ChEBI" id="CHEBI:15378"/>
        <dbReference type="ChEBI" id="CHEBI:29067"/>
        <dbReference type="ChEBI" id="CHEBI:43474"/>
        <dbReference type="ChEBI" id="CHEBI:59918"/>
        <dbReference type="EC" id="3.6.1.7"/>
    </reaction>
</comment>
<dbReference type="Pfam" id="PF17788">
    <property type="entry name" value="HypF_C"/>
    <property type="match status" value="1"/>
</dbReference>
<evidence type="ECO:0000256" key="9">
    <source>
        <dbReference type="PROSITE-ProRule" id="PRU00520"/>
    </source>
</evidence>
<dbReference type="GO" id="GO:0016874">
    <property type="term" value="F:ligase activity"/>
    <property type="evidence" value="ECO:0007669"/>
    <property type="project" value="UniProtKB-UniRule"/>
</dbReference>
<dbReference type="NCBIfam" id="TIGR00143">
    <property type="entry name" value="hypF"/>
    <property type="match status" value="1"/>
</dbReference>
<organism evidence="12 13">
    <name type="scientific">Helicobacter pullorum</name>
    <dbReference type="NCBI Taxonomy" id="35818"/>
    <lineage>
        <taxon>Bacteria</taxon>
        <taxon>Pseudomonadati</taxon>
        <taxon>Campylobacterota</taxon>
        <taxon>Epsilonproteobacteria</taxon>
        <taxon>Campylobacterales</taxon>
        <taxon>Helicobacteraceae</taxon>
        <taxon>Helicobacter</taxon>
    </lineage>
</organism>
<feature type="active site" evidence="9">
    <location>
        <position position="36"/>
    </location>
</feature>
<dbReference type="Gene3D" id="3.90.870.50">
    <property type="match status" value="1"/>
</dbReference>
<feature type="active site" evidence="9">
    <location>
        <position position="18"/>
    </location>
</feature>
<dbReference type="Pfam" id="PF01300">
    <property type="entry name" value="Sua5_yciO_yrdC"/>
    <property type="match status" value="1"/>
</dbReference>
<dbReference type="InterPro" id="IPR001792">
    <property type="entry name" value="Acylphosphatase-like_dom"/>
</dbReference>
<comment type="similarity">
    <text evidence="2 8">Belongs to the carbamoyltransferase HypF family.</text>
</comment>
<comment type="catalytic activity">
    <reaction evidence="7">
        <text>C-terminal L-cysteinyl-[HypE protein] + carbamoyl phosphate + ATP + H2O = C-terminal S-carboxamide-L-cysteinyl-[HypE protein] + AMP + phosphate + diphosphate + H(+)</text>
        <dbReference type="Rhea" id="RHEA:55636"/>
        <dbReference type="Rhea" id="RHEA-COMP:14247"/>
        <dbReference type="Rhea" id="RHEA-COMP:14392"/>
        <dbReference type="ChEBI" id="CHEBI:15377"/>
        <dbReference type="ChEBI" id="CHEBI:15378"/>
        <dbReference type="ChEBI" id="CHEBI:30616"/>
        <dbReference type="ChEBI" id="CHEBI:33019"/>
        <dbReference type="ChEBI" id="CHEBI:43474"/>
        <dbReference type="ChEBI" id="CHEBI:58228"/>
        <dbReference type="ChEBI" id="CHEBI:76913"/>
        <dbReference type="ChEBI" id="CHEBI:139126"/>
        <dbReference type="ChEBI" id="CHEBI:456215"/>
    </reaction>
</comment>
<evidence type="ECO:0000256" key="1">
    <source>
        <dbReference type="ARBA" id="ARBA00004711"/>
    </source>
</evidence>
<dbReference type="InterPro" id="IPR004421">
    <property type="entry name" value="Carbamoyltransferase_HypF"/>
</dbReference>
<comment type="pathway">
    <text evidence="1">Protein modification; [NiFe] hydrogenase maturation.</text>
</comment>
<dbReference type="PANTHER" id="PTHR42959:SF1">
    <property type="entry name" value="CARBAMOYLTRANSFERASE HYPF"/>
    <property type="match status" value="1"/>
</dbReference>
<reference evidence="12 13" key="1">
    <citation type="submission" date="2014-06" db="EMBL/GenBank/DDBJ databases">
        <title>Helicobacter pullorum isolates in fresh chicken meat - phenotypic and genotypic features.</title>
        <authorList>
            <person name="Borges V."/>
            <person name="Santos A."/>
            <person name="Correia C.B."/>
            <person name="Saraiva M."/>
            <person name="Menard A."/>
            <person name="Vieira L."/>
            <person name="Sampaio D.A."/>
            <person name="Gomes J.P."/>
            <person name="Oleastro M."/>
        </authorList>
    </citation>
    <scope>NUCLEOTIDE SEQUENCE [LARGE SCALE GENOMIC DNA]</scope>
    <source>
        <strain evidence="12 13">229334/12</strain>
    </source>
</reference>
<dbReference type="PANTHER" id="PTHR42959">
    <property type="entry name" value="CARBAMOYLTRANSFERASE"/>
    <property type="match status" value="1"/>
</dbReference>
<dbReference type="Pfam" id="PF00708">
    <property type="entry name" value="Acylphosphatase"/>
    <property type="match status" value="1"/>
</dbReference>
<evidence type="ECO:0000256" key="4">
    <source>
        <dbReference type="ARBA" id="ARBA00022723"/>
    </source>
</evidence>
<evidence type="ECO:0000256" key="5">
    <source>
        <dbReference type="ARBA" id="ARBA00022771"/>
    </source>
</evidence>
<protein>
    <recommendedName>
        <fullName evidence="8">Carbamoyltransferase</fullName>
        <ecNumber evidence="8">6.2.-.-</ecNumber>
    </recommendedName>
</protein>
<keyword evidence="4" id="KW-0479">Metal-binding</keyword>
<gene>
    <name evidence="12" type="ORF">HPU229334_08745</name>
</gene>
<dbReference type="PATRIC" id="fig|35818.11.peg.1729"/>
<proteinExistence type="inferred from homology"/>
<dbReference type="GO" id="GO:0008270">
    <property type="term" value="F:zinc ion binding"/>
    <property type="evidence" value="ECO:0007669"/>
    <property type="project" value="UniProtKB-KW"/>
</dbReference>
<feature type="domain" description="Acylphosphatase-like" evidence="10">
    <location>
        <begin position="3"/>
        <end position="89"/>
    </location>
</feature>
<dbReference type="Pfam" id="PF22521">
    <property type="entry name" value="HypF_C_2"/>
    <property type="match status" value="1"/>
</dbReference>
<dbReference type="SUPFAM" id="SSF55821">
    <property type="entry name" value="YrdC/RibB"/>
    <property type="match status" value="1"/>
</dbReference>
<dbReference type="RefSeq" id="WP_054198243.1">
    <property type="nucleotide sequence ID" value="NZ_JNOC01000044.1"/>
</dbReference>